<dbReference type="InterPro" id="IPR020841">
    <property type="entry name" value="PKS_Beta-ketoAc_synthase_dom"/>
</dbReference>
<dbReference type="SUPFAM" id="SSF55048">
    <property type="entry name" value="Probable ACP-binding domain of malonyl-CoA ACP transacylase"/>
    <property type="match status" value="1"/>
</dbReference>
<evidence type="ECO:0000313" key="8">
    <source>
        <dbReference type="Proteomes" id="UP000606396"/>
    </source>
</evidence>
<dbReference type="Pfam" id="PF08659">
    <property type="entry name" value="KR"/>
    <property type="match status" value="1"/>
</dbReference>
<comment type="caution">
    <text evidence="7">The sequence shown here is derived from an EMBL/GenBank/DDBJ whole genome shotgun (WGS) entry which is preliminary data.</text>
</comment>
<dbReference type="SUPFAM" id="SSF51735">
    <property type="entry name" value="NAD(P)-binding Rossmann-fold domains"/>
    <property type="match status" value="2"/>
</dbReference>
<dbReference type="PROSITE" id="PS50075">
    <property type="entry name" value="CARRIER"/>
    <property type="match status" value="1"/>
</dbReference>
<dbReference type="SMART" id="SM00825">
    <property type="entry name" value="PKS_KS"/>
    <property type="match status" value="1"/>
</dbReference>
<dbReference type="InterPro" id="IPR013968">
    <property type="entry name" value="PKS_KR"/>
</dbReference>
<dbReference type="PANTHER" id="PTHR43775:SF51">
    <property type="entry name" value="INACTIVE PHENOLPHTHIOCEROL SYNTHESIS POLYKETIDE SYNTHASE TYPE I PKS1-RELATED"/>
    <property type="match status" value="1"/>
</dbReference>
<dbReference type="InterPro" id="IPR050091">
    <property type="entry name" value="PKS_NRPS_Biosynth_Enz"/>
</dbReference>
<dbReference type="Gene3D" id="3.30.70.3290">
    <property type="match status" value="1"/>
</dbReference>
<protein>
    <submittedName>
        <fullName evidence="7">SDR family oxidoreductase</fullName>
    </submittedName>
</protein>
<dbReference type="CDD" id="cd00833">
    <property type="entry name" value="PKS"/>
    <property type="match status" value="1"/>
</dbReference>
<dbReference type="PANTHER" id="PTHR43775">
    <property type="entry name" value="FATTY ACID SYNTHASE"/>
    <property type="match status" value="1"/>
</dbReference>
<dbReference type="InterPro" id="IPR001227">
    <property type="entry name" value="Ac_transferase_dom_sf"/>
</dbReference>
<accession>A0ABR8HIQ0</accession>
<dbReference type="InterPro" id="IPR057326">
    <property type="entry name" value="KR_dom"/>
</dbReference>
<dbReference type="InterPro" id="IPR036736">
    <property type="entry name" value="ACP-like_sf"/>
</dbReference>
<evidence type="ECO:0000256" key="3">
    <source>
        <dbReference type="ARBA" id="ARBA00022679"/>
    </source>
</evidence>
<name>A0ABR8HIQ0_NOSPU</name>
<dbReference type="InterPro" id="IPR014043">
    <property type="entry name" value="Acyl_transferase_dom"/>
</dbReference>
<gene>
    <name evidence="7" type="ORF">H6G94_31285</name>
</gene>
<evidence type="ECO:0000256" key="4">
    <source>
        <dbReference type="SAM" id="MobiDB-lite"/>
    </source>
</evidence>
<dbReference type="RefSeq" id="WP_185563792.1">
    <property type="nucleotide sequence ID" value="NZ_JACJTC010000029.1"/>
</dbReference>
<keyword evidence="2" id="KW-0597">Phosphoprotein</keyword>
<dbReference type="Gene3D" id="3.30.70.250">
    <property type="entry name" value="Malonyl-CoA ACP transacylase, ACP-binding"/>
    <property type="match status" value="1"/>
</dbReference>
<dbReference type="InterPro" id="IPR049490">
    <property type="entry name" value="C883_1060-like_KR_N"/>
</dbReference>
<dbReference type="InterPro" id="IPR014031">
    <property type="entry name" value="Ketoacyl_synth_C"/>
</dbReference>
<dbReference type="InterPro" id="IPR009081">
    <property type="entry name" value="PP-bd_ACP"/>
</dbReference>
<evidence type="ECO:0000256" key="2">
    <source>
        <dbReference type="ARBA" id="ARBA00022553"/>
    </source>
</evidence>
<dbReference type="PROSITE" id="PS52004">
    <property type="entry name" value="KS3_2"/>
    <property type="match status" value="1"/>
</dbReference>
<dbReference type="Gene3D" id="1.10.1200.10">
    <property type="entry name" value="ACP-like"/>
    <property type="match status" value="1"/>
</dbReference>
<evidence type="ECO:0000259" key="5">
    <source>
        <dbReference type="PROSITE" id="PS50075"/>
    </source>
</evidence>
<dbReference type="Pfam" id="PF00550">
    <property type="entry name" value="PP-binding"/>
    <property type="match status" value="1"/>
</dbReference>
<dbReference type="Pfam" id="PF02801">
    <property type="entry name" value="Ketoacyl-synt_C"/>
    <property type="match status" value="1"/>
</dbReference>
<dbReference type="SMART" id="SM00827">
    <property type="entry name" value="PKS_AT"/>
    <property type="match status" value="1"/>
</dbReference>
<reference evidence="7 8" key="1">
    <citation type="journal article" date="2020" name="ISME J.">
        <title>Comparative genomics reveals insights into cyanobacterial evolution and habitat adaptation.</title>
        <authorList>
            <person name="Chen M.Y."/>
            <person name="Teng W.K."/>
            <person name="Zhao L."/>
            <person name="Hu C.X."/>
            <person name="Zhou Y.K."/>
            <person name="Han B.P."/>
            <person name="Song L.R."/>
            <person name="Shu W.S."/>
        </authorList>
    </citation>
    <scope>NUCLEOTIDE SEQUENCE [LARGE SCALE GENOMIC DNA]</scope>
    <source>
        <strain evidence="7 8">FACHB-252</strain>
    </source>
</reference>
<dbReference type="Proteomes" id="UP000606396">
    <property type="component" value="Unassembled WGS sequence"/>
</dbReference>
<dbReference type="Pfam" id="PF00109">
    <property type="entry name" value="ketoacyl-synt"/>
    <property type="match status" value="1"/>
</dbReference>
<proteinExistence type="predicted"/>
<dbReference type="SUPFAM" id="SSF52151">
    <property type="entry name" value="FabD/lysophospholipase-like"/>
    <property type="match status" value="1"/>
</dbReference>
<feature type="compositionally biased region" description="Basic residues" evidence="4">
    <location>
        <begin position="1529"/>
        <end position="1544"/>
    </location>
</feature>
<dbReference type="Gene3D" id="3.40.366.10">
    <property type="entry name" value="Malonyl-Coenzyme A Acyl Carrier Protein, domain 2"/>
    <property type="match status" value="1"/>
</dbReference>
<evidence type="ECO:0000256" key="1">
    <source>
        <dbReference type="ARBA" id="ARBA00022450"/>
    </source>
</evidence>
<dbReference type="Pfam" id="PF00698">
    <property type="entry name" value="Acyl_transf_1"/>
    <property type="match status" value="1"/>
</dbReference>
<dbReference type="SMART" id="SM00822">
    <property type="entry name" value="PKS_KR"/>
    <property type="match status" value="1"/>
</dbReference>
<dbReference type="Pfam" id="PF21394">
    <property type="entry name" value="Beta-ketacyl_N"/>
    <property type="match status" value="1"/>
</dbReference>
<dbReference type="Gene3D" id="3.40.50.720">
    <property type="entry name" value="NAD(P)-binding Rossmann-like Domain"/>
    <property type="match status" value="1"/>
</dbReference>
<dbReference type="InterPro" id="IPR018201">
    <property type="entry name" value="Ketoacyl_synth_AS"/>
</dbReference>
<dbReference type="EMBL" id="JACJTC010000029">
    <property type="protein sequence ID" value="MBD2615684.1"/>
    <property type="molecule type" value="Genomic_DNA"/>
</dbReference>
<feature type="domain" description="Ketosynthase family 3 (KS3)" evidence="6">
    <location>
        <begin position="4"/>
        <end position="427"/>
    </location>
</feature>
<dbReference type="InterPro" id="IPR014030">
    <property type="entry name" value="Ketoacyl_synth_N"/>
</dbReference>
<keyword evidence="1" id="KW-0596">Phosphopantetheine</keyword>
<dbReference type="Gene3D" id="3.40.47.10">
    <property type="match status" value="1"/>
</dbReference>
<dbReference type="CDD" id="cd08953">
    <property type="entry name" value="KR_2_SDR_x"/>
    <property type="match status" value="1"/>
</dbReference>
<dbReference type="SUPFAM" id="SSF53901">
    <property type="entry name" value="Thiolase-like"/>
    <property type="match status" value="1"/>
</dbReference>
<organism evidence="7 8">
    <name type="scientific">Nostoc punctiforme FACHB-252</name>
    <dbReference type="NCBI Taxonomy" id="1357509"/>
    <lineage>
        <taxon>Bacteria</taxon>
        <taxon>Bacillati</taxon>
        <taxon>Cyanobacteriota</taxon>
        <taxon>Cyanophyceae</taxon>
        <taxon>Nostocales</taxon>
        <taxon>Nostocaceae</taxon>
        <taxon>Nostoc</taxon>
    </lineage>
</organism>
<feature type="domain" description="Carrier" evidence="5">
    <location>
        <begin position="1435"/>
        <end position="1510"/>
    </location>
</feature>
<evidence type="ECO:0000259" key="6">
    <source>
        <dbReference type="PROSITE" id="PS52004"/>
    </source>
</evidence>
<feature type="region of interest" description="Disordered" evidence="4">
    <location>
        <begin position="1516"/>
        <end position="1552"/>
    </location>
</feature>
<sequence>MIDNLDIAIIGMVGRFPGAKNIDEYWQNLRNGIESITFFSDEELQSLRIEATVLSDPNYIKAKPIIEDIELFDASFFGFNPKEAEVIDPQHRLFLESAWEALENAGYANAEGSIGVYAGSSISAYLFNLYSNPDVVASAGQLLIIGNDKDHLSTRVSYKLNLKGPSYTIQTACSTSLVAIHIACQNLLNSECDMALAGGVSINLPHKSGYKYQENDILSSDGHCRAFDAKAEGTVFGSGVGVVVLKRLEDAIADGDCIHAIIKGSAINNDGSLKVSYAAPSVDGQAEVIVEAIANAGVDPDTVTYIETHGTGTSLGDPIEIQALTKAFRASTENKNFCAIGSVKTNIGHLDRAAGVASIIKTILALKHKEIPPSLHFEEPNPQIDFANSPFYVNTTLSEWKTNGIPHRAGVSSFGIGGTNVHVILEEAPAVKSSDPARPWQLLQLSAKTSTALETATANLLAHLQQHPNLNLADVAYTLSVGRRVFKHRRMVVCQDMEDALKVLTTQDPQRVFTHYEEPRNRSVVFMFSGQGTQYVDMGRELYQSEPIFKQQIDYCSELLKPHLNIDLRHVLYPTEVQKQQAAEQLKQTFIAQPALFVIEYALAQLWMASGVRPEAMIGHSIGEYVAATLAGVFSLKDALELVANRGKLMQQLPSGGMLSIQLPQQEVQPLLLQELSLAAINAPSYCVVSGPTAAVEQLQQQLQTKGVGCRRLHTSHAFHSQMMEPIVEPFIQSLQKVKLNSPQIPFISNVTGTWIATTQATDPNYWARHLREPVRFSEGIAELTKAHERVLLEVGPGRTLSTFAKQHWIEELTALTSLPHPQEQQSDAGFFLNTLGRLWLVGVQVDWSGFYANQRRHRIPLPTYPFERQRYWIEANPKAALATVPQETLEIKPDIADWFYVPRWKESMPLELFQQEELVKQKSCWLVFVDAYGVGAEIANRLEQYGHDLIIVKEAEQFAQLNDREYTINPQQPGDYNALLEALQAQDLTPQAFAHFWSVTPNATLPSNKSPDEFFEDCQNLGFYSLMFLAKALAERNITEAIKLMVVTSDVHDVTGHERLCPEKITVLGSCKVIPQEYPNIACYSFDVVLPEFGTTGSQKLIDHLLAEFTAQPTDLIVAYRGHHRWVQTFEAVRLEERTAGKTRLRKEGVYLITGGLGKVGLALAEYLAETVQAKLILLGRKGLPEKNQWCQWLTNHDEQDRVSQQIRRVQALEALGAEVLVISADVVDEQQMQNAIAIATERFGKIHGVIHAAGNLKGVLHSIQQTSKAEVQKQFEPKVYGVFLLDKLLQGKELDFCLLTSSLASVLGGLGFISYSAANLFMDAFVHKHNQTTNSCPWFSVNWDDWGIREEQQDTDIEQTLPKFFMTPKKGVETFRRVLSMSKVSQVVVSTGDLQARIDQWIKLESLRDTESSNQGNLFSNYQRPNLHTAYVAPRNEVEQTIVNIWQEVLHIQDLGIHDNFFELGGHSLLLIQVHSKMQKIFQRDLSYVEMFQYPTISQMSKYLTQEQSEQLAFSQHSNRTESRTVAIKRQKQARQNHRAAANKKGLPSQ</sequence>
<dbReference type="PROSITE" id="PS00606">
    <property type="entry name" value="KS3_1"/>
    <property type="match status" value="1"/>
</dbReference>
<keyword evidence="8" id="KW-1185">Reference proteome</keyword>
<dbReference type="InterPro" id="IPR016039">
    <property type="entry name" value="Thiolase-like"/>
</dbReference>
<dbReference type="InterPro" id="IPR016035">
    <property type="entry name" value="Acyl_Trfase/lysoPLipase"/>
</dbReference>
<keyword evidence="3" id="KW-0808">Transferase</keyword>
<dbReference type="InterPro" id="IPR036291">
    <property type="entry name" value="NAD(P)-bd_dom_sf"/>
</dbReference>
<dbReference type="InterPro" id="IPR016036">
    <property type="entry name" value="Malonyl_transacylase_ACP-bd"/>
</dbReference>
<dbReference type="Pfam" id="PF22621">
    <property type="entry name" value="CurL-like_PKS_C"/>
    <property type="match status" value="1"/>
</dbReference>
<dbReference type="SUPFAM" id="SSF47336">
    <property type="entry name" value="ACP-like"/>
    <property type="match status" value="1"/>
</dbReference>
<evidence type="ECO:0000313" key="7">
    <source>
        <dbReference type="EMBL" id="MBD2615684.1"/>
    </source>
</evidence>